<keyword evidence="2" id="KW-0813">Transport</keyword>
<dbReference type="InterPro" id="IPR057290">
    <property type="entry name" value="CHX17_C"/>
</dbReference>
<keyword evidence="7 12" id="KW-1133">Transmembrane helix</keyword>
<feature type="transmembrane region" description="Helical" evidence="12">
    <location>
        <begin position="269"/>
        <end position="292"/>
    </location>
</feature>
<dbReference type="InterPro" id="IPR038770">
    <property type="entry name" value="Na+/solute_symporter_sf"/>
</dbReference>
<keyword evidence="9 12" id="KW-0472">Membrane</keyword>
<proteinExistence type="inferred from homology"/>
<evidence type="ECO:0000259" key="14">
    <source>
        <dbReference type="Pfam" id="PF23256"/>
    </source>
</evidence>
<feature type="transmembrane region" description="Helical" evidence="12">
    <location>
        <begin position="165"/>
        <end position="186"/>
    </location>
</feature>
<feature type="transmembrane region" description="Helical" evidence="12">
    <location>
        <begin position="230"/>
        <end position="249"/>
    </location>
</feature>
<sequence>MVKIDPKARDLVSCRTTVNKHRSIGIFYGENPLQTPFSLLLLEMSLVILLSRLVRFLLKPLRQPRVVSDVIGGIIVGPTVLGRSRTFARKMFSDEGSFLVHNLGVLGFIYFLFISGVKMDLSMLKGSGRKHVMIAVCGAITPLVSVTLVALLFRTRLDHELEKGSSIWGVAASMSITAFPVLYPILREQNLLSSEIGRMALSVSIITDALGITFVIAFEAAKQGESRSKAALWHLVSLFGFIGFTTTVVRRAMTWVIRRTPEGKPVAQVYIIFILLGVMVMAFLSDFFGAAIANGPLWLGLAIPDGPPLGATIVDKCETIMMELFMPFAYASVGLYVDLFSLSDYWSALSPLFIMVITGFAAKLLSTLLTAHFLEMPFRDSLTLSLIMSFRGQVEYLLYLHWVDLKMVRLPGFTLMVLLSTVLTAVATPLVSTLYNPTRPYMVNKRRTIQHTAPNAELHLVACIHDQENVAWLINLLEVSNPTLSSPVVVYALRLVELLGRASPIFIDHEKHEKQYGENTSYATVHSALKLYQETRGDYVRIHPFTAVSPRRSMYQDICELALVNKASLIILPFHAEGIDINGNISHTVNSCILAHAPCSVAILVDKGPQRNQCVTRSFRASSRHFAVLFLGGADAREALAYADRMAGNPDVSLTVVRFLTENYERDDGLEKKLDDGLVTWFWVKNEANEQVIYKEVVVRNGEETVSAIQAMNNDAYDLWIMGRKHGINPVLLEGLSNWSENQELGVIGDYIASMDFSSTASVLVLQQQVLRGQRMPASHSIC</sequence>
<dbReference type="GO" id="GO:0006813">
    <property type="term" value="P:potassium ion transport"/>
    <property type="evidence" value="ECO:0007669"/>
    <property type="project" value="UniProtKB-KW"/>
</dbReference>
<organism evidence="16 17">
    <name type="scientific">Vitis vinifera</name>
    <name type="common">Grape</name>
    <dbReference type="NCBI Taxonomy" id="29760"/>
    <lineage>
        <taxon>Eukaryota</taxon>
        <taxon>Viridiplantae</taxon>
        <taxon>Streptophyta</taxon>
        <taxon>Embryophyta</taxon>
        <taxon>Tracheophyta</taxon>
        <taxon>Spermatophyta</taxon>
        <taxon>Magnoliopsida</taxon>
        <taxon>eudicotyledons</taxon>
        <taxon>Gunneridae</taxon>
        <taxon>Pentapetalae</taxon>
        <taxon>rosids</taxon>
        <taxon>Vitales</taxon>
        <taxon>Vitaceae</taxon>
        <taxon>Viteae</taxon>
        <taxon>Vitis</taxon>
    </lineage>
</organism>
<reference evidence="16 17" key="1">
    <citation type="journal article" date="2018" name="PLoS Genet.">
        <title>Population sequencing reveals clonal diversity and ancestral inbreeding in the grapevine cultivar Chardonnay.</title>
        <authorList>
            <person name="Roach M.J."/>
            <person name="Johnson D.L."/>
            <person name="Bohlmann J."/>
            <person name="van Vuuren H.J."/>
            <person name="Jones S.J."/>
            <person name="Pretorius I.S."/>
            <person name="Schmidt S.A."/>
            <person name="Borneman A.R."/>
        </authorList>
    </citation>
    <scope>NUCLEOTIDE SEQUENCE [LARGE SCALE GENOMIC DNA]</scope>
    <source>
        <strain evidence="17">cv. Chardonnay</strain>
        <tissue evidence="16">Leaf</tissue>
    </source>
</reference>
<evidence type="ECO:0000313" key="16">
    <source>
        <dbReference type="EMBL" id="RVX22903.1"/>
    </source>
</evidence>
<feature type="transmembrane region" description="Helical" evidence="12">
    <location>
        <begin position="345"/>
        <end position="370"/>
    </location>
</feature>
<feature type="transmembrane region" description="Helical" evidence="12">
    <location>
        <begin position="414"/>
        <end position="437"/>
    </location>
</feature>
<dbReference type="Proteomes" id="UP000288805">
    <property type="component" value="Unassembled WGS sequence"/>
</dbReference>
<evidence type="ECO:0000259" key="13">
    <source>
        <dbReference type="Pfam" id="PF00999"/>
    </source>
</evidence>
<dbReference type="Gene3D" id="1.20.1530.20">
    <property type="match status" value="1"/>
</dbReference>
<dbReference type="FunFam" id="1.20.1530.20:FF:000022">
    <property type="entry name" value="Cation/H(+) antiporter 24"/>
    <property type="match status" value="1"/>
</dbReference>
<feature type="transmembrane region" description="Helical" evidence="12">
    <location>
        <begin position="98"/>
        <end position="119"/>
    </location>
</feature>
<feature type="transmembrane region" description="Helical" evidence="12">
    <location>
        <begin position="131"/>
        <end position="153"/>
    </location>
</feature>
<feature type="transmembrane region" description="Helical" evidence="12">
    <location>
        <begin position="198"/>
        <end position="218"/>
    </location>
</feature>
<dbReference type="InterPro" id="IPR050794">
    <property type="entry name" value="CPA2_transporter"/>
</dbReference>
<evidence type="ECO:0000256" key="6">
    <source>
        <dbReference type="ARBA" id="ARBA00022958"/>
    </source>
</evidence>
<evidence type="ECO:0000256" key="10">
    <source>
        <dbReference type="ARBA" id="ARBA00038341"/>
    </source>
</evidence>
<keyword evidence="3" id="KW-0050">Antiport</keyword>
<evidence type="ECO:0000256" key="2">
    <source>
        <dbReference type="ARBA" id="ARBA00022448"/>
    </source>
</evidence>
<dbReference type="Pfam" id="PF23259">
    <property type="entry name" value="CHX17_C"/>
    <property type="match status" value="1"/>
</dbReference>
<evidence type="ECO:0000256" key="11">
    <source>
        <dbReference type="ARBA" id="ARBA00054890"/>
    </source>
</evidence>
<dbReference type="InterPro" id="IPR006153">
    <property type="entry name" value="Cation/H_exchanger_TM"/>
</dbReference>
<comment type="caution">
    <text evidence="16">The sequence shown here is derived from an EMBL/GenBank/DDBJ whole genome shotgun (WGS) entry which is preliminary data.</text>
</comment>
<evidence type="ECO:0000313" key="17">
    <source>
        <dbReference type="Proteomes" id="UP000288805"/>
    </source>
</evidence>
<name>A0A438KNX2_VITVI</name>
<keyword evidence="6" id="KW-0630">Potassium</keyword>
<evidence type="ECO:0000256" key="1">
    <source>
        <dbReference type="ARBA" id="ARBA00004141"/>
    </source>
</evidence>
<feature type="transmembrane region" description="Helical" evidence="12">
    <location>
        <begin position="382"/>
        <end position="402"/>
    </location>
</feature>
<feature type="domain" description="Cation/H+ exchanger transmembrane" evidence="13">
    <location>
        <begin position="48"/>
        <end position="424"/>
    </location>
</feature>
<dbReference type="AlphaFoldDB" id="A0A438KNX2"/>
<dbReference type="EMBL" id="QGNW01000002">
    <property type="protein sequence ID" value="RVX22903.1"/>
    <property type="molecule type" value="Genomic_DNA"/>
</dbReference>
<feature type="domain" description="Cation/H(+) antiporter C-terminal" evidence="15">
    <location>
        <begin position="626"/>
        <end position="769"/>
    </location>
</feature>
<dbReference type="GO" id="GO:1902600">
    <property type="term" value="P:proton transmembrane transport"/>
    <property type="evidence" value="ECO:0007669"/>
    <property type="project" value="InterPro"/>
</dbReference>
<comment type="function">
    <text evidence="11">May operate as a cation/H(+) antiporter.</text>
</comment>
<evidence type="ECO:0000256" key="12">
    <source>
        <dbReference type="SAM" id="Phobius"/>
    </source>
</evidence>
<dbReference type="Pfam" id="PF00999">
    <property type="entry name" value="Na_H_Exchanger"/>
    <property type="match status" value="1"/>
</dbReference>
<evidence type="ECO:0000256" key="8">
    <source>
        <dbReference type="ARBA" id="ARBA00023065"/>
    </source>
</evidence>
<dbReference type="GO" id="GO:0016020">
    <property type="term" value="C:membrane"/>
    <property type="evidence" value="ECO:0007669"/>
    <property type="project" value="UniProtKB-SubCell"/>
</dbReference>
<dbReference type="PANTHER" id="PTHR32468">
    <property type="entry name" value="CATION/H + ANTIPORTER"/>
    <property type="match status" value="1"/>
</dbReference>
<evidence type="ECO:0000256" key="3">
    <source>
        <dbReference type="ARBA" id="ARBA00022449"/>
    </source>
</evidence>
<dbReference type="InterPro" id="IPR057291">
    <property type="entry name" value="CHX17_2nd"/>
</dbReference>
<comment type="similarity">
    <text evidence="10">Belongs to the monovalent cation:proton antiporter 2 (CPA2) transporter (TC 2.A.37) family. CHX (TC 2.A.37.4) subfamily.</text>
</comment>
<evidence type="ECO:0000256" key="7">
    <source>
        <dbReference type="ARBA" id="ARBA00022989"/>
    </source>
</evidence>
<dbReference type="GO" id="GO:0015297">
    <property type="term" value="F:antiporter activity"/>
    <property type="evidence" value="ECO:0007669"/>
    <property type="project" value="UniProtKB-KW"/>
</dbReference>
<comment type="subcellular location">
    <subcellularLocation>
        <location evidence="1">Membrane</location>
        <topology evidence="1">Multi-pass membrane protein</topology>
    </subcellularLocation>
</comment>
<keyword evidence="8" id="KW-0406">Ion transport</keyword>
<evidence type="ECO:0000259" key="15">
    <source>
        <dbReference type="Pfam" id="PF23259"/>
    </source>
</evidence>
<dbReference type="Gene3D" id="3.40.50.12370">
    <property type="match status" value="1"/>
</dbReference>
<gene>
    <name evidence="16" type="primary">CHX24_0</name>
    <name evidence="16" type="ORF">CK203_008283</name>
</gene>
<evidence type="ECO:0000256" key="5">
    <source>
        <dbReference type="ARBA" id="ARBA00022692"/>
    </source>
</evidence>
<keyword evidence="5 12" id="KW-0812">Transmembrane</keyword>
<evidence type="ECO:0000256" key="9">
    <source>
        <dbReference type="ARBA" id="ARBA00023136"/>
    </source>
</evidence>
<dbReference type="PANTHER" id="PTHR32468:SF109">
    <property type="entry name" value="CATION_H(+) ANTIPORTER 24-RELATED"/>
    <property type="match status" value="1"/>
</dbReference>
<feature type="domain" description="Cation/H(+) antiporter central" evidence="14">
    <location>
        <begin position="488"/>
        <end position="608"/>
    </location>
</feature>
<protein>
    <submittedName>
        <fullName evidence="16">Cation/H(+) antiporter 24</fullName>
    </submittedName>
</protein>
<dbReference type="Pfam" id="PF23256">
    <property type="entry name" value="CHX17_2nd"/>
    <property type="match status" value="1"/>
</dbReference>
<evidence type="ECO:0000256" key="4">
    <source>
        <dbReference type="ARBA" id="ARBA00022538"/>
    </source>
</evidence>
<keyword evidence="4" id="KW-0633">Potassium transport</keyword>
<accession>A0A438KNX2</accession>